<dbReference type="Proteomes" id="UP000886657">
    <property type="component" value="Unassembled WGS sequence"/>
</dbReference>
<sequence>MAARFCAGKRGRRNLVVQRCAWCGTDPLYVAYHDEEWGIPQHDDHRLFEKLILEGAQAGLSWITVLRKREAYRQLYYGFDPAKVAVMTDAELEVVLQNPGIVRNRLKVFSARRNALAFLAVQREFGSFDAFLWAFVEGQTKMNRPRTLAEVPAVTPEAEALSKALKKRGFTFVGPTIMYAYMQAMGLVDDHVTSCWRKPA</sequence>
<comment type="catalytic activity">
    <reaction evidence="6">
        <text>Hydrolysis of alkylated DNA, releasing 3-methyladenine.</text>
        <dbReference type="EC" id="3.2.2.20"/>
    </reaction>
</comment>
<evidence type="ECO:0000256" key="8">
    <source>
        <dbReference type="ARBA" id="ARBA00066766"/>
    </source>
</evidence>
<keyword evidence="2" id="KW-0227">DNA damage</keyword>
<evidence type="ECO:0000256" key="1">
    <source>
        <dbReference type="ARBA" id="ARBA00022723"/>
    </source>
</evidence>
<keyword evidence="4 9" id="KW-0862">Zinc</keyword>
<evidence type="ECO:0000256" key="5">
    <source>
        <dbReference type="ARBA" id="ARBA00023204"/>
    </source>
</evidence>
<evidence type="ECO:0000256" key="2">
    <source>
        <dbReference type="ARBA" id="ARBA00022763"/>
    </source>
</evidence>
<dbReference type="InterPro" id="IPR052891">
    <property type="entry name" value="DNA-3mA_glycosylase"/>
</dbReference>
<dbReference type="AlphaFoldDB" id="A0A9D7SHB6"/>
<proteinExistence type="predicted"/>
<evidence type="ECO:0000256" key="6">
    <source>
        <dbReference type="ARBA" id="ARBA00052558"/>
    </source>
</evidence>
<evidence type="ECO:0000256" key="9">
    <source>
        <dbReference type="PIRSR" id="PIRSR604597-1"/>
    </source>
</evidence>
<evidence type="ECO:0000256" key="3">
    <source>
        <dbReference type="ARBA" id="ARBA00022801"/>
    </source>
</evidence>
<dbReference type="GO" id="GO:0006284">
    <property type="term" value="P:base-excision repair"/>
    <property type="evidence" value="ECO:0007669"/>
    <property type="project" value="InterPro"/>
</dbReference>
<name>A0A9D7SHB6_9BACT</name>
<dbReference type="SUPFAM" id="SSF48150">
    <property type="entry name" value="DNA-glycosylase"/>
    <property type="match status" value="1"/>
</dbReference>
<dbReference type="EMBL" id="JADKIO010000005">
    <property type="protein sequence ID" value="MBK9796001.1"/>
    <property type="molecule type" value="Genomic_DNA"/>
</dbReference>
<feature type="binding site" evidence="9">
    <location>
        <position position="20"/>
    </location>
    <ligand>
        <name>Zn(2+)</name>
        <dbReference type="ChEBI" id="CHEBI:29105"/>
    </ligand>
</feature>
<comment type="function">
    <text evidence="7">Hydrolysis of the deoxyribose N-glycosidic bond to excise 3-methyladenine from the damaged DNA polymer formed by alkylation lesions.</text>
</comment>
<feature type="binding site" evidence="9">
    <location>
        <position position="33"/>
    </location>
    <ligand>
        <name>Zn(2+)</name>
        <dbReference type="ChEBI" id="CHEBI:29105"/>
    </ligand>
</feature>
<keyword evidence="1 9" id="KW-0479">Metal-binding</keyword>
<dbReference type="GO" id="GO:0046872">
    <property type="term" value="F:metal ion binding"/>
    <property type="evidence" value="ECO:0007669"/>
    <property type="project" value="UniProtKB-KW"/>
</dbReference>
<gene>
    <name evidence="10" type="ORF">IPP58_05810</name>
</gene>
<evidence type="ECO:0000313" key="11">
    <source>
        <dbReference type="Proteomes" id="UP000886657"/>
    </source>
</evidence>
<organism evidence="10 11">
    <name type="scientific">Candidatus Geothrix skivensis</name>
    <dbReference type="NCBI Taxonomy" id="2954439"/>
    <lineage>
        <taxon>Bacteria</taxon>
        <taxon>Pseudomonadati</taxon>
        <taxon>Acidobacteriota</taxon>
        <taxon>Holophagae</taxon>
        <taxon>Holophagales</taxon>
        <taxon>Holophagaceae</taxon>
        <taxon>Geothrix</taxon>
    </lineage>
</organism>
<dbReference type="FunFam" id="1.10.340.30:FF:000009">
    <property type="entry name" value="DNA-3-methyladenine glycosylase I"/>
    <property type="match status" value="1"/>
</dbReference>
<evidence type="ECO:0000313" key="10">
    <source>
        <dbReference type="EMBL" id="MBK9796001.1"/>
    </source>
</evidence>
<feature type="binding site" evidence="9">
    <location>
        <position position="195"/>
    </location>
    <ligand>
        <name>Zn(2+)</name>
        <dbReference type="ChEBI" id="CHEBI:29105"/>
    </ligand>
</feature>
<dbReference type="InterPro" id="IPR005019">
    <property type="entry name" value="Adenine_glyco"/>
</dbReference>
<keyword evidence="3" id="KW-0378">Hydrolase</keyword>
<accession>A0A9D7SHB6</accession>
<dbReference type="InterPro" id="IPR004597">
    <property type="entry name" value="Tag"/>
</dbReference>
<dbReference type="NCBIfam" id="TIGR00624">
    <property type="entry name" value="tag"/>
    <property type="match status" value="1"/>
</dbReference>
<dbReference type="PANTHER" id="PTHR30037">
    <property type="entry name" value="DNA-3-METHYLADENINE GLYCOSYLASE 1"/>
    <property type="match status" value="1"/>
</dbReference>
<reference evidence="10" key="1">
    <citation type="submission" date="2020-10" db="EMBL/GenBank/DDBJ databases">
        <title>Connecting structure to function with the recovery of over 1000 high-quality activated sludge metagenome-assembled genomes encoding full-length rRNA genes using long-read sequencing.</title>
        <authorList>
            <person name="Singleton C.M."/>
            <person name="Petriglieri F."/>
            <person name="Kristensen J.M."/>
            <person name="Kirkegaard R.H."/>
            <person name="Michaelsen T.Y."/>
            <person name="Andersen M.H."/>
            <person name="Karst S.M."/>
            <person name="Dueholm M.S."/>
            <person name="Nielsen P.H."/>
            <person name="Albertsen M."/>
        </authorList>
    </citation>
    <scope>NUCLEOTIDE SEQUENCE</scope>
    <source>
        <strain evidence="10">Skiv_18-Q3-R9-52_MAXAC.067</strain>
    </source>
</reference>
<keyword evidence="5" id="KW-0234">DNA repair</keyword>
<dbReference type="PANTHER" id="PTHR30037:SF4">
    <property type="entry name" value="DNA-3-METHYLADENINE GLYCOSYLASE I"/>
    <property type="match status" value="1"/>
</dbReference>
<dbReference type="InterPro" id="IPR011257">
    <property type="entry name" value="DNA_glycosylase"/>
</dbReference>
<feature type="binding site" evidence="9">
    <location>
        <position position="191"/>
    </location>
    <ligand>
        <name>Zn(2+)</name>
        <dbReference type="ChEBI" id="CHEBI:29105"/>
    </ligand>
</feature>
<evidence type="ECO:0000256" key="4">
    <source>
        <dbReference type="ARBA" id="ARBA00022833"/>
    </source>
</evidence>
<comment type="caution">
    <text evidence="10">The sequence shown here is derived from an EMBL/GenBank/DDBJ whole genome shotgun (WGS) entry which is preliminary data.</text>
</comment>
<dbReference type="Gene3D" id="1.10.340.30">
    <property type="entry name" value="Hypothetical protein, domain 2"/>
    <property type="match status" value="1"/>
</dbReference>
<evidence type="ECO:0000256" key="7">
    <source>
        <dbReference type="ARBA" id="ARBA00057608"/>
    </source>
</evidence>
<dbReference type="GO" id="GO:0008725">
    <property type="term" value="F:DNA-3-methyladenine glycosylase activity"/>
    <property type="evidence" value="ECO:0007669"/>
    <property type="project" value="UniProtKB-EC"/>
</dbReference>
<protein>
    <recommendedName>
        <fullName evidence="8">DNA-3-methyladenine glycosylase I</fullName>
        <ecNumber evidence="8">3.2.2.20</ecNumber>
    </recommendedName>
</protein>
<dbReference type="Pfam" id="PF03352">
    <property type="entry name" value="Adenine_glyco"/>
    <property type="match status" value="1"/>
</dbReference>
<dbReference type="EC" id="3.2.2.20" evidence="8"/>